<reference evidence="2" key="1">
    <citation type="submission" date="2023-11" db="EMBL/GenBank/DDBJ databases">
        <title>Identification and selenium tolerance of Delftia acidovorans R3-25.</title>
        <authorList>
            <person name="Zhang S."/>
            <person name="Liu Y."/>
            <person name="Guo Y."/>
        </authorList>
    </citation>
    <scope>NUCLEOTIDE SEQUENCE</scope>
    <source>
        <strain evidence="2">R3-25</strain>
    </source>
</reference>
<dbReference type="PANTHER" id="PTHR30217:SF10">
    <property type="entry name" value="23S RRNA 5-HYDROXYCYTIDINE C2501 SYNTHASE"/>
    <property type="match status" value="1"/>
</dbReference>
<dbReference type="InterPro" id="IPR051454">
    <property type="entry name" value="RNA/ubiquinone_mod_enzymes"/>
</dbReference>
<dbReference type="InterPro" id="IPR001539">
    <property type="entry name" value="Peptidase_U32"/>
</dbReference>
<proteinExistence type="predicted"/>
<name>A0AAJ2QZR6_DELAC</name>
<dbReference type="EMBL" id="JAWWMZ010000002">
    <property type="protein sequence ID" value="MDX4952698.1"/>
    <property type="molecule type" value="Genomic_DNA"/>
</dbReference>
<dbReference type="Pfam" id="PF01136">
    <property type="entry name" value="Peptidase_U32"/>
    <property type="match status" value="1"/>
</dbReference>
<sequence>MSLLPHQLELLSPARDADIGIEAVNHGADAVYIGGPAFGARATAGNDIRDLQRLINHAHRFGSRIFITLNTILRDDELEAARKMAWQIYEAGADALIIQDMGLLELDLPPIQLHASTQTDIRTPEKARFLQDAGLSQIVVARELDLQQIAAVRAATDPARTTIEFFVHGALCVAYSGQCYITHAHTGRSANRGDCNQACRLPYEVLDASGRIIAHEKHVLSMKDNNQSDNLRALIDAGVRSFKIEGRYKDMGYVKNITAHYRKLLDEIIEEREFSDTPLARSSSGSTTFSFTPDPDQNFNREFTDYFVNGRKDDIGAFDTPKTPGRAIGWVTKVGENFVEIETSSRDTELHNGDGLCYYDLQKELVGLQINRAESVDAKKSLWRLFPKDPIAGFKDLRKGLEVNRNRDMAWVRTLDKKSSDRRIGLWAELKETPDGFALTLTDEDGFTATAAIAQEHQAATDAARAEATLREQLGRFGATIFSVHDIGLQLSQPWFVPASALNQLRRDAVAALEAARQAGFVRLPRSLPVEPPVPFPEDTLTYLANVYNQKAHDFYIKHGVKVMDAAYESKEEEGEVSLMITKHCVRFSMSLCPKQAKGVIGVKGTIKAEPLQLINGKEKLTLRFDCKPCEMHVVGKMKRAVINQHAKEMQEFPMQFYRTRPVPSASA</sequence>
<evidence type="ECO:0000313" key="3">
    <source>
        <dbReference type="Proteomes" id="UP001287445"/>
    </source>
</evidence>
<accession>A0AAJ2QZR6</accession>
<protein>
    <submittedName>
        <fullName evidence="2">U32 family peptidase</fullName>
    </submittedName>
</protein>
<evidence type="ECO:0000313" key="2">
    <source>
        <dbReference type="EMBL" id="MDX4952698.1"/>
    </source>
</evidence>
<organism evidence="2 3">
    <name type="scientific">Delftia acidovorans</name>
    <name type="common">Pseudomonas acidovorans</name>
    <name type="synonym">Comamonas acidovorans</name>
    <dbReference type="NCBI Taxonomy" id="80866"/>
    <lineage>
        <taxon>Bacteria</taxon>
        <taxon>Pseudomonadati</taxon>
        <taxon>Pseudomonadota</taxon>
        <taxon>Betaproteobacteria</taxon>
        <taxon>Burkholderiales</taxon>
        <taxon>Comamonadaceae</taxon>
        <taxon>Delftia</taxon>
    </lineage>
</organism>
<gene>
    <name evidence="2" type="ORF">SGN30_04595</name>
</gene>
<dbReference type="Proteomes" id="UP001287445">
    <property type="component" value="Unassembled WGS sequence"/>
</dbReference>
<dbReference type="PANTHER" id="PTHR30217">
    <property type="entry name" value="PEPTIDASE U32 FAMILY"/>
    <property type="match status" value="1"/>
</dbReference>
<feature type="domain" description="Peptidase U32 collagenase" evidence="1">
    <location>
        <begin position="403"/>
        <end position="517"/>
    </location>
</feature>
<dbReference type="InterPro" id="IPR020988">
    <property type="entry name" value="Pept_U32_collagenase"/>
</dbReference>
<evidence type="ECO:0000259" key="1">
    <source>
        <dbReference type="Pfam" id="PF12392"/>
    </source>
</evidence>
<dbReference type="AlphaFoldDB" id="A0AAJ2QZR6"/>
<dbReference type="RefSeq" id="WP_319071977.1">
    <property type="nucleotide sequence ID" value="NZ_JAWWMZ010000002.1"/>
</dbReference>
<dbReference type="Pfam" id="PF12392">
    <property type="entry name" value="DUF3656"/>
    <property type="match status" value="1"/>
</dbReference>
<comment type="caution">
    <text evidence="2">The sequence shown here is derived from an EMBL/GenBank/DDBJ whole genome shotgun (WGS) entry which is preliminary data.</text>
</comment>
<dbReference type="SUPFAM" id="SSF51395">
    <property type="entry name" value="FMN-linked oxidoreductases"/>
    <property type="match status" value="1"/>
</dbReference>